<evidence type="ECO:0000256" key="11">
    <source>
        <dbReference type="SAM" id="SignalP"/>
    </source>
</evidence>
<evidence type="ECO:0000256" key="3">
    <source>
        <dbReference type="ARBA" id="ARBA00022448"/>
    </source>
</evidence>
<dbReference type="Pfam" id="PF07565">
    <property type="entry name" value="Band_3_cyto"/>
    <property type="match status" value="1"/>
</dbReference>
<keyword evidence="5 10" id="KW-0812">Transmembrane</keyword>
<evidence type="ECO:0000256" key="1">
    <source>
        <dbReference type="ARBA" id="ARBA00004651"/>
    </source>
</evidence>
<keyword evidence="4" id="KW-1003">Cell membrane</keyword>
<dbReference type="GO" id="GO:0008509">
    <property type="term" value="F:monoatomic anion transmembrane transporter activity"/>
    <property type="evidence" value="ECO:0007669"/>
    <property type="project" value="InterPro"/>
</dbReference>
<evidence type="ECO:0000256" key="8">
    <source>
        <dbReference type="ARBA" id="ARBA00023136"/>
    </source>
</evidence>
<dbReference type="PANTHER" id="PTHR11453">
    <property type="entry name" value="ANION EXCHANGE PROTEIN"/>
    <property type="match status" value="1"/>
</dbReference>
<keyword evidence="3" id="KW-0813">Transport</keyword>
<feature type="transmembrane region" description="Helical" evidence="10">
    <location>
        <begin position="462"/>
        <end position="485"/>
    </location>
</feature>
<dbReference type="InterPro" id="IPR013769">
    <property type="entry name" value="Band3_cytoplasmic_dom"/>
</dbReference>
<keyword evidence="15" id="KW-1185">Reference proteome</keyword>
<feature type="transmembrane region" description="Helical" evidence="10">
    <location>
        <begin position="654"/>
        <end position="673"/>
    </location>
</feature>
<comment type="subcellular location">
    <subcellularLocation>
        <location evidence="1">Cell membrane</location>
        <topology evidence="1">Multi-pass membrane protein</topology>
    </subcellularLocation>
</comment>
<feature type="domain" description="Bicarbonate transporter-like transmembrane" evidence="12">
    <location>
        <begin position="434"/>
        <end position="606"/>
    </location>
</feature>
<evidence type="ECO:0000256" key="7">
    <source>
        <dbReference type="ARBA" id="ARBA00023065"/>
    </source>
</evidence>
<dbReference type="GO" id="GO:0051453">
    <property type="term" value="P:regulation of intracellular pH"/>
    <property type="evidence" value="ECO:0007669"/>
    <property type="project" value="TreeGrafter"/>
</dbReference>
<dbReference type="Gene3D" id="1.10.287.570">
    <property type="entry name" value="Helical hairpin bin"/>
    <property type="match status" value="1"/>
</dbReference>
<dbReference type="EMBL" id="JXXN02000027">
    <property type="protein sequence ID" value="THD28992.1"/>
    <property type="molecule type" value="Genomic_DNA"/>
</dbReference>
<dbReference type="Pfam" id="PF00955">
    <property type="entry name" value="HCO3_cotransp"/>
    <property type="match status" value="2"/>
</dbReference>
<feature type="transmembrane region" description="Helical" evidence="10">
    <location>
        <begin position="622"/>
        <end position="642"/>
    </location>
</feature>
<feature type="transmembrane region" description="Helical" evidence="10">
    <location>
        <begin position="581"/>
        <end position="602"/>
    </location>
</feature>
<comment type="caution">
    <text evidence="14">The sequence shown here is derived from an EMBL/GenBank/DDBJ whole genome shotgun (WGS) entry which is preliminary data.</text>
</comment>
<dbReference type="SUPFAM" id="SSF55804">
    <property type="entry name" value="Phoshotransferase/anion transport protein"/>
    <property type="match status" value="1"/>
</dbReference>
<sequence length="1015" mass="113795">MKLLLLNAVFPLVDLEEEKMVAEAQTVPGALNFGQTLRPMFIELQELVSRVSRGLDFGQDVFMDPVIAHSRVLWLETARWVNFEQNYNEIEQRFTEAHVSPMKFTRVAQLCEQMRKHGVILQTDTAVLGPALEEVAKLAMDHGSIQNQTQYDVLRAILFSQRWHPEVKGHISDLTEFESYWRGVTPEEDNLRSFSKPGTEDRRDTCKTINLPYRTQHLCRRYNQILTECLDPGAEACSVLCGILDFLVEPIIVLLKLNCCILNSCISEVNVPVRFIFVYLGPPRPEMNYPKLARVFAVMMSNPTFRSCVYDATNVGDLLKATDLFMTESLVMPITRYTHPDALAGMVRQIEAYKRELAPDSETDRRMRSAITSKKQSQVDLGTVGSGSRKLSALNLALTDGALDDAVVQRLSLAAIEPLTYRRRIIKDFCPPFVDMLRGIRPWIKRMPSDYRDAFHKDNVGIVFSSVLFLYFVNLAPCITFAALLNTQVSSQYTVSLTLFSTGVYLMCFNLLAGQPLGFVGITGPTFILESTLASIAREAGVDHSLLRFWASMYCAIFGVIFIACNLTVMANHIRRSLEEIFNSFIAFFFLLKALFTMFKLIPGAPSSPTEEGKLRFSEQLAIAGATLFLAFIKLQFCLTLARLKRGNFFRRAIRKFLGALNVPLGMLLITALERIFFRNFNLPTVKIPPSNQIDASRWFNLPSLNKLTDYGNTSPGLVHGTAVAIGLTLAIIIFTEVALNGITAMKNKANKPNVFVIDLIIMQICFPIVSGFTGWPFVSGATVRTMSNLVALVKMDHTPAPGMPHRVTGTVEQRVSGMLVGTLVALSVFLGSILGFIPLAALYGMFLYMGVMGLRDLQFFQRFLALLKRRKHWEDWECVRGLPSQHILVFALIQALVIGILVSLNIVSEFTTASYAGIIFPLIILIYGVLRETALPKWTWLALYLHQLDRKYKLNPPPPKPAGASFSIKKDSVTSFGSGPSPKDDLETDFEGETDSTAEYDLRREGVIRQTWAT</sequence>
<evidence type="ECO:0000313" key="14">
    <source>
        <dbReference type="EMBL" id="THD28992.1"/>
    </source>
</evidence>
<evidence type="ECO:0000256" key="6">
    <source>
        <dbReference type="ARBA" id="ARBA00022989"/>
    </source>
</evidence>
<dbReference type="AlphaFoldDB" id="A0A4E0S3J3"/>
<feature type="transmembrane region" description="Helical" evidence="10">
    <location>
        <begin position="549"/>
        <end position="569"/>
    </location>
</feature>
<organism evidence="14 15">
    <name type="scientific">Fasciola hepatica</name>
    <name type="common">Liver fluke</name>
    <dbReference type="NCBI Taxonomy" id="6192"/>
    <lineage>
        <taxon>Eukaryota</taxon>
        <taxon>Metazoa</taxon>
        <taxon>Spiralia</taxon>
        <taxon>Lophotrochozoa</taxon>
        <taxon>Platyhelminthes</taxon>
        <taxon>Trematoda</taxon>
        <taxon>Digenea</taxon>
        <taxon>Plagiorchiida</taxon>
        <taxon>Echinostomata</taxon>
        <taxon>Echinostomatoidea</taxon>
        <taxon>Fasciolidae</taxon>
        <taxon>Fasciola</taxon>
    </lineage>
</organism>
<dbReference type="InterPro" id="IPR016152">
    <property type="entry name" value="PTrfase/Anion_transptr"/>
</dbReference>
<feature type="domain" description="Band 3 cytoplasmic" evidence="13">
    <location>
        <begin position="72"/>
        <end position="334"/>
    </location>
</feature>
<evidence type="ECO:0000259" key="13">
    <source>
        <dbReference type="Pfam" id="PF07565"/>
    </source>
</evidence>
<protein>
    <submittedName>
        <fullName evidence="14">Band 3 anion transport protein</fullName>
    </submittedName>
</protein>
<dbReference type="GO" id="GO:0005452">
    <property type="term" value="F:solute:inorganic anion antiporter activity"/>
    <property type="evidence" value="ECO:0007669"/>
    <property type="project" value="InterPro"/>
</dbReference>
<keyword evidence="8 10" id="KW-0472">Membrane</keyword>
<dbReference type="Proteomes" id="UP000230066">
    <property type="component" value="Unassembled WGS sequence"/>
</dbReference>
<proteinExistence type="inferred from homology"/>
<evidence type="ECO:0000256" key="9">
    <source>
        <dbReference type="SAM" id="MobiDB-lite"/>
    </source>
</evidence>
<keyword evidence="6 10" id="KW-1133">Transmembrane helix</keyword>
<dbReference type="InterPro" id="IPR011531">
    <property type="entry name" value="HCO3_transpt-like_TM_dom"/>
</dbReference>
<feature type="transmembrane region" description="Helical" evidence="10">
    <location>
        <begin position="755"/>
        <end position="779"/>
    </location>
</feature>
<feature type="transmembrane region" description="Helical" evidence="10">
    <location>
        <begin position="718"/>
        <end position="743"/>
    </location>
</feature>
<evidence type="ECO:0000256" key="5">
    <source>
        <dbReference type="ARBA" id="ARBA00022692"/>
    </source>
</evidence>
<feature type="signal peptide" evidence="11">
    <location>
        <begin position="1"/>
        <end position="15"/>
    </location>
</feature>
<dbReference type="Gene3D" id="3.40.930.10">
    <property type="entry name" value="Mannitol-specific EII, Chain A"/>
    <property type="match status" value="1"/>
</dbReference>
<dbReference type="PANTHER" id="PTHR11453:SF47">
    <property type="entry name" value="ANION EXCHANGE PROTEIN"/>
    <property type="match status" value="1"/>
</dbReference>
<reference evidence="14" key="1">
    <citation type="submission" date="2019-03" db="EMBL/GenBank/DDBJ databases">
        <title>Improved annotation for the trematode Fasciola hepatica.</title>
        <authorList>
            <person name="Choi Y.-J."/>
            <person name="Martin J."/>
            <person name="Mitreva M."/>
        </authorList>
    </citation>
    <scope>NUCLEOTIDE SEQUENCE [LARGE SCALE GENOMIC DNA]</scope>
</reference>
<comment type="similarity">
    <text evidence="2">Belongs to the anion exchanger (TC 2.A.31) family.</text>
</comment>
<feature type="transmembrane region" description="Helical" evidence="10">
    <location>
        <begin position="888"/>
        <end position="908"/>
    </location>
</feature>
<keyword evidence="11" id="KW-0732">Signal</keyword>
<feature type="transmembrane region" description="Helical" evidence="10">
    <location>
        <begin position="914"/>
        <end position="931"/>
    </location>
</feature>
<feature type="chain" id="PRO_5020029339" evidence="11">
    <location>
        <begin position="16"/>
        <end position="1015"/>
    </location>
</feature>
<accession>A0A4E0S3J3</accession>
<evidence type="ECO:0000313" key="15">
    <source>
        <dbReference type="Proteomes" id="UP000230066"/>
    </source>
</evidence>
<evidence type="ECO:0000259" key="12">
    <source>
        <dbReference type="Pfam" id="PF00955"/>
    </source>
</evidence>
<evidence type="ECO:0000256" key="10">
    <source>
        <dbReference type="SAM" id="Phobius"/>
    </source>
</evidence>
<keyword evidence="7" id="KW-0406">Ion transport</keyword>
<evidence type="ECO:0000256" key="2">
    <source>
        <dbReference type="ARBA" id="ARBA00010993"/>
    </source>
</evidence>
<feature type="transmembrane region" description="Helical" evidence="10">
    <location>
        <begin position="497"/>
        <end position="529"/>
    </location>
</feature>
<name>A0A4E0S3J3_FASHE</name>
<feature type="region of interest" description="Disordered" evidence="9">
    <location>
        <begin position="960"/>
        <end position="998"/>
    </location>
</feature>
<feature type="transmembrane region" description="Helical" evidence="10">
    <location>
        <begin position="824"/>
        <end position="849"/>
    </location>
</feature>
<gene>
    <name evidence="14" type="ORF">D915_000149</name>
</gene>
<feature type="domain" description="Bicarbonate transporter-like transmembrane" evidence="12">
    <location>
        <begin position="628"/>
        <end position="951"/>
    </location>
</feature>
<evidence type="ECO:0000256" key="4">
    <source>
        <dbReference type="ARBA" id="ARBA00022475"/>
    </source>
</evidence>
<dbReference type="InterPro" id="IPR003020">
    <property type="entry name" value="HCO3_transpt_euk"/>
</dbReference>
<feature type="compositionally biased region" description="Acidic residues" evidence="9">
    <location>
        <begin position="987"/>
        <end position="998"/>
    </location>
</feature>
<dbReference type="GO" id="GO:0005886">
    <property type="term" value="C:plasma membrane"/>
    <property type="evidence" value="ECO:0007669"/>
    <property type="project" value="UniProtKB-SubCell"/>
</dbReference>
<dbReference type="GO" id="GO:0015701">
    <property type="term" value="P:bicarbonate transport"/>
    <property type="evidence" value="ECO:0007669"/>
    <property type="project" value="TreeGrafter"/>
</dbReference>